<accession>A0AAW1QBK2</accession>
<reference evidence="1 2" key="1">
    <citation type="journal article" date="2024" name="Nat. Commun.">
        <title>Phylogenomics reveals the evolutionary origins of lichenization in chlorophyte algae.</title>
        <authorList>
            <person name="Puginier C."/>
            <person name="Libourel C."/>
            <person name="Otte J."/>
            <person name="Skaloud P."/>
            <person name="Haon M."/>
            <person name="Grisel S."/>
            <person name="Petersen M."/>
            <person name="Berrin J.G."/>
            <person name="Delaux P.M."/>
            <person name="Dal Grande F."/>
            <person name="Keller J."/>
        </authorList>
    </citation>
    <scope>NUCLEOTIDE SEQUENCE [LARGE SCALE GENOMIC DNA]</scope>
    <source>
        <strain evidence="1 2">SAG 2043</strain>
    </source>
</reference>
<dbReference type="EMBL" id="JALJOR010000004">
    <property type="protein sequence ID" value="KAK9817784.1"/>
    <property type="molecule type" value="Genomic_DNA"/>
</dbReference>
<evidence type="ECO:0000313" key="2">
    <source>
        <dbReference type="Proteomes" id="UP001489004"/>
    </source>
</evidence>
<dbReference type="AlphaFoldDB" id="A0AAW1QBK2"/>
<gene>
    <name evidence="1" type="ORF">WJX72_002099</name>
</gene>
<dbReference type="Proteomes" id="UP001489004">
    <property type="component" value="Unassembled WGS sequence"/>
</dbReference>
<keyword evidence="2" id="KW-1185">Reference proteome</keyword>
<proteinExistence type="predicted"/>
<evidence type="ECO:0008006" key="3">
    <source>
        <dbReference type="Google" id="ProtNLM"/>
    </source>
</evidence>
<name>A0AAW1QBK2_9CHLO</name>
<organism evidence="1 2">
    <name type="scientific">[Myrmecia] bisecta</name>
    <dbReference type="NCBI Taxonomy" id="41462"/>
    <lineage>
        <taxon>Eukaryota</taxon>
        <taxon>Viridiplantae</taxon>
        <taxon>Chlorophyta</taxon>
        <taxon>core chlorophytes</taxon>
        <taxon>Trebouxiophyceae</taxon>
        <taxon>Trebouxiales</taxon>
        <taxon>Trebouxiaceae</taxon>
        <taxon>Myrmecia</taxon>
    </lineage>
</organism>
<protein>
    <recommendedName>
        <fullName evidence="3">Bifunctional inhibitor/plant lipid transfer protein/seed storage helical domain-containing protein</fullName>
    </recommendedName>
</protein>
<sequence length="104" mass="10501">MASRVFPALAAALAVVFILGPIVTTLTDTDIQNIAATIPALPDNCCTSASNFNNEGCPCLPGLLATITGNNFSIPVFDAAVRVTALKCGYTAQVGATCPTAAGK</sequence>
<comment type="caution">
    <text evidence="1">The sequence shown here is derived from an EMBL/GenBank/DDBJ whole genome shotgun (WGS) entry which is preliminary data.</text>
</comment>
<evidence type="ECO:0000313" key="1">
    <source>
        <dbReference type="EMBL" id="KAK9817784.1"/>
    </source>
</evidence>